<proteinExistence type="predicted"/>
<keyword evidence="3" id="KW-1185">Reference proteome</keyword>
<gene>
    <name evidence="1" type="ORF">GSMUA_243960.1</name>
</gene>
<dbReference type="Gramene" id="Ma09_t25320.1">
    <property type="protein sequence ID" value="Ma09_p25320.1"/>
    <property type="gene ID" value="Ma09_g25320"/>
</dbReference>
<dbReference type="InParanoid" id="A0A804KNI8"/>
<dbReference type="EMBL" id="HG996474">
    <property type="protein sequence ID" value="CAG1836427.1"/>
    <property type="molecule type" value="Genomic_DNA"/>
</dbReference>
<organism evidence="2 3">
    <name type="scientific">Musa acuminata subsp. malaccensis</name>
    <name type="common">Wild banana</name>
    <name type="synonym">Musa malaccensis</name>
    <dbReference type="NCBI Taxonomy" id="214687"/>
    <lineage>
        <taxon>Eukaryota</taxon>
        <taxon>Viridiplantae</taxon>
        <taxon>Streptophyta</taxon>
        <taxon>Embryophyta</taxon>
        <taxon>Tracheophyta</taxon>
        <taxon>Spermatophyta</taxon>
        <taxon>Magnoliopsida</taxon>
        <taxon>Liliopsida</taxon>
        <taxon>Zingiberales</taxon>
        <taxon>Musaceae</taxon>
        <taxon>Musa</taxon>
    </lineage>
</organism>
<evidence type="ECO:0000313" key="1">
    <source>
        <dbReference type="EMBL" id="CAG1836427.1"/>
    </source>
</evidence>
<accession>A0A804KNI8</accession>
<evidence type="ECO:0000313" key="3">
    <source>
        <dbReference type="Proteomes" id="UP000012960"/>
    </source>
</evidence>
<dbReference type="EnsemblPlants" id="Ma09_t25320.1">
    <property type="protein sequence ID" value="Ma09_p25320.1"/>
    <property type="gene ID" value="Ma09_g25320"/>
</dbReference>
<name>A0A804KNI8_MUSAM</name>
<protein>
    <submittedName>
        <fullName evidence="1">(wild Malaysian banana) hypothetical protein</fullName>
    </submittedName>
</protein>
<reference evidence="2" key="2">
    <citation type="submission" date="2021-05" db="UniProtKB">
        <authorList>
            <consortium name="EnsemblPlants"/>
        </authorList>
    </citation>
    <scope>IDENTIFICATION</scope>
    <source>
        <strain evidence="2">subsp. malaccensis</strain>
    </source>
</reference>
<dbReference type="Proteomes" id="UP000012960">
    <property type="component" value="Unplaced"/>
</dbReference>
<reference evidence="1" key="1">
    <citation type="submission" date="2021-03" db="EMBL/GenBank/DDBJ databases">
        <authorList>
            <consortium name="Genoscope - CEA"/>
            <person name="William W."/>
        </authorList>
    </citation>
    <scope>NUCLEOTIDE SEQUENCE</scope>
    <source>
        <strain evidence="1">Doubled-haploid Pahang</strain>
    </source>
</reference>
<evidence type="ECO:0000313" key="2">
    <source>
        <dbReference type="EnsemblPlants" id="Ma09_p25320.1"/>
    </source>
</evidence>
<dbReference type="AlphaFoldDB" id="A0A804KNI8"/>
<sequence length="91" mass="10405">MGRDAKSKHTVGKLRRGVGRLGLIIEIVMELVDLRATKGSWSFLLSNVKHWQSKKASSMLDKGLRINHMLDRLLDIERIHHDKTPHGRSNI</sequence>